<gene>
    <name evidence="1" type="ORF">COCVIDRAFT_98461</name>
</gene>
<organism evidence="1 2">
    <name type="scientific">Bipolaris victoriae (strain FI3)</name>
    <name type="common">Victoria blight of oats agent</name>
    <name type="synonym">Cochliobolus victoriae</name>
    <dbReference type="NCBI Taxonomy" id="930091"/>
    <lineage>
        <taxon>Eukaryota</taxon>
        <taxon>Fungi</taxon>
        <taxon>Dikarya</taxon>
        <taxon>Ascomycota</taxon>
        <taxon>Pezizomycotina</taxon>
        <taxon>Dothideomycetes</taxon>
        <taxon>Pleosporomycetidae</taxon>
        <taxon>Pleosporales</taxon>
        <taxon>Pleosporineae</taxon>
        <taxon>Pleosporaceae</taxon>
        <taxon>Bipolaris</taxon>
    </lineage>
</organism>
<reference evidence="1 2" key="1">
    <citation type="journal article" date="2013" name="PLoS Genet.">
        <title>Comparative genome structure, secondary metabolite, and effector coding capacity across Cochliobolus pathogens.</title>
        <authorList>
            <person name="Condon B.J."/>
            <person name="Leng Y."/>
            <person name="Wu D."/>
            <person name="Bushley K.E."/>
            <person name="Ohm R.A."/>
            <person name="Otillar R."/>
            <person name="Martin J."/>
            <person name="Schackwitz W."/>
            <person name="Grimwood J."/>
            <person name="MohdZainudin N."/>
            <person name="Xue C."/>
            <person name="Wang R."/>
            <person name="Manning V.A."/>
            <person name="Dhillon B."/>
            <person name="Tu Z.J."/>
            <person name="Steffenson B.J."/>
            <person name="Salamov A."/>
            <person name="Sun H."/>
            <person name="Lowry S."/>
            <person name="LaButti K."/>
            <person name="Han J."/>
            <person name="Copeland A."/>
            <person name="Lindquist E."/>
            <person name="Barry K."/>
            <person name="Schmutz J."/>
            <person name="Baker S.E."/>
            <person name="Ciuffetti L.M."/>
            <person name="Grigoriev I.V."/>
            <person name="Zhong S."/>
            <person name="Turgeon B.G."/>
        </authorList>
    </citation>
    <scope>NUCLEOTIDE SEQUENCE [LARGE SCALE GENOMIC DNA]</scope>
    <source>
        <strain evidence="1 2">FI3</strain>
    </source>
</reference>
<proteinExistence type="predicted"/>
<dbReference type="EMBL" id="KI968730">
    <property type="protein sequence ID" value="EUN27334.1"/>
    <property type="molecule type" value="Genomic_DNA"/>
</dbReference>
<dbReference type="AlphaFoldDB" id="W7EK78"/>
<protein>
    <submittedName>
        <fullName evidence="1">Uncharacterized protein</fullName>
    </submittedName>
</protein>
<keyword evidence="2" id="KW-1185">Reference proteome</keyword>
<evidence type="ECO:0000313" key="1">
    <source>
        <dbReference type="EMBL" id="EUN27334.1"/>
    </source>
</evidence>
<dbReference type="Proteomes" id="UP000054337">
    <property type="component" value="Unassembled WGS sequence"/>
</dbReference>
<dbReference type="HOGENOM" id="CLU_072615_1_0_1"/>
<dbReference type="OrthoDB" id="4424523at2759"/>
<dbReference type="GeneID" id="26260575"/>
<name>W7EK78_BIPV3</name>
<accession>W7EK78</accession>
<dbReference type="RefSeq" id="XP_014556942.1">
    <property type="nucleotide sequence ID" value="XM_014701456.1"/>
</dbReference>
<sequence length="278" mass="31414">MSSPAASETNSEVLRRCQEILAQQESGPKEYHEIEDKLALTPLQPDTKWGFVIVRAVYGPSSDAPWAQILQLIRAEISESLTEADQSELLSRHEMTIIEDEAMLAGADSSGAAAYAARRAFRAWVADDLPQQLPDNYLDELGGLTQFREQLLSNTKHHAGNPLSIMPPRWRYCIFVDQHCLRSLEGGPKEPELKDPALKILTTDWDGEVTEVPAEGFTEDWDGGETNDDHEDVGWMWIDMTDYASKYTQLTSAFGWEEYYERPQRGYVETTRSSHDLS</sequence>
<evidence type="ECO:0000313" key="2">
    <source>
        <dbReference type="Proteomes" id="UP000054337"/>
    </source>
</evidence>